<dbReference type="EMBL" id="DXIQ01000094">
    <property type="protein sequence ID" value="HIV40019.1"/>
    <property type="molecule type" value="Genomic_DNA"/>
</dbReference>
<dbReference type="Pfam" id="PF00356">
    <property type="entry name" value="LacI"/>
    <property type="match status" value="1"/>
</dbReference>
<dbReference type="AlphaFoldDB" id="A0A9D1TGJ8"/>
<dbReference type="Pfam" id="PF13407">
    <property type="entry name" value="Peripla_BP_4"/>
    <property type="match status" value="1"/>
</dbReference>
<dbReference type="PROSITE" id="PS00356">
    <property type="entry name" value="HTH_LACI_1"/>
    <property type="match status" value="1"/>
</dbReference>
<dbReference type="CDD" id="cd01392">
    <property type="entry name" value="HTH_LacI"/>
    <property type="match status" value="1"/>
</dbReference>
<evidence type="ECO:0000256" key="3">
    <source>
        <dbReference type="ARBA" id="ARBA00023163"/>
    </source>
</evidence>
<dbReference type="Proteomes" id="UP000886814">
    <property type="component" value="Unassembled WGS sequence"/>
</dbReference>
<evidence type="ECO:0000313" key="5">
    <source>
        <dbReference type="EMBL" id="HIV40019.1"/>
    </source>
</evidence>
<dbReference type="GO" id="GO:0003700">
    <property type="term" value="F:DNA-binding transcription factor activity"/>
    <property type="evidence" value="ECO:0007669"/>
    <property type="project" value="TreeGrafter"/>
</dbReference>
<evidence type="ECO:0000256" key="1">
    <source>
        <dbReference type="ARBA" id="ARBA00023015"/>
    </source>
</evidence>
<dbReference type="InterPro" id="IPR010982">
    <property type="entry name" value="Lambda_DNA-bd_dom_sf"/>
</dbReference>
<dbReference type="PANTHER" id="PTHR30146">
    <property type="entry name" value="LACI-RELATED TRANSCRIPTIONAL REPRESSOR"/>
    <property type="match status" value="1"/>
</dbReference>
<keyword evidence="2" id="KW-0238">DNA-binding</keyword>
<organism evidence="5 6">
    <name type="scientific">Candidatus Blautia stercorigallinarum</name>
    <dbReference type="NCBI Taxonomy" id="2838501"/>
    <lineage>
        <taxon>Bacteria</taxon>
        <taxon>Bacillati</taxon>
        <taxon>Bacillota</taxon>
        <taxon>Clostridia</taxon>
        <taxon>Lachnospirales</taxon>
        <taxon>Lachnospiraceae</taxon>
        <taxon>Blautia</taxon>
    </lineage>
</organism>
<dbReference type="Gene3D" id="1.10.260.40">
    <property type="entry name" value="lambda repressor-like DNA-binding domains"/>
    <property type="match status" value="1"/>
</dbReference>
<dbReference type="SMART" id="SM00354">
    <property type="entry name" value="HTH_LACI"/>
    <property type="match status" value="1"/>
</dbReference>
<accession>A0A9D1TGJ8</accession>
<evidence type="ECO:0000313" key="6">
    <source>
        <dbReference type="Proteomes" id="UP000886814"/>
    </source>
</evidence>
<keyword evidence="3" id="KW-0804">Transcription</keyword>
<evidence type="ECO:0000256" key="2">
    <source>
        <dbReference type="ARBA" id="ARBA00023125"/>
    </source>
</evidence>
<protein>
    <submittedName>
        <fullName evidence="5">LacI family transcriptional regulator</fullName>
    </submittedName>
</protein>
<name>A0A9D1TGJ8_9FIRM</name>
<dbReference type="PROSITE" id="PS50932">
    <property type="entry name" value="HTH_LACI_2"/>
    <property type="match status" value="1"/>
</dbReference>
<comment type="caution">
    <text evidence="5">The sequence shown here is derived from an EMBL/GenBank/DDBJ whole genome shotgun (WGS) entry which is preliminary data.</text>
</comment>
<gene>
    <name evidence="5" type="ORF">H9747_13665</name>
</gene>
<dbReference type="GO" id="GO:0000976">
    <property type="term" value="F:transcription cis-regulatory region binding"/>
    <property type="evidence" value="ECO:0007669"/>
    <property type="project" value="TreeGrafter"/>
</dbReference>
<keyword evidence="1" id="KW-0805">Transcription regulation</keyword>
<dbReference type="SUPFAM" id="SSF53822">
    <property type="entry name" value="Periplasmic binding protein-like I"/>
    <property type="match status" value="1"/>
</dbReference>
<dbReference type="PANTHER" id="PTHR30146:SF109">
    <property type="entry name" value="HTH-TYPE TRANSCRIPTIONAL REGULATOR GALS"/>
    <property type="match status" value="1"/>
</dbReference>
<sequence>MSGKRVTLKEIAQKTGVSLGTVHRAIYNKSGISEATRKRILEEVERSNYQIDEAASVLKRSAKKVLVVLPKPQNEDRFYFRGIWRGIREAAKGMEQYKIYFEMIESEYPLYQISNELERVYDEKLDEMDGLITISDSGAANLWIERFIRRGIYTVLVSSYYETETTHSLNSIKVDLVRSGRLAAEFIQYGLKQDQGKILMLCGGKNVYNNRVYAKSFEKEMREKSYEILTVEGFGRENIEAQALEYLEKEPVKAIFSSNARNTYAICRILEEYDFPKNILVIGTDIFEELVPYFEDGILNGVICQYHWEQGLKAVKKIYEYLSRGCREQENEVLPCVLLMKSNYECFLDLV</sequence>
<dbReference type="InterPro" id="IPR025997">
    <property type="entry name" value="SBP_2_dom"/>
</dbReference>
<reference evidence="5" key="2">
    <citation type="submission" date="2021-04" db="EMBL/GenBank/DDBJ databases">
        <authorList>
            <person name="Gilroy R."/>
        </authorList>
    </citation>
    <scope>NUCLEOTIDE SEQUENCE</scope>
    <source>
        <strain evidence="5">CHK195-9823</strain>
    </source>
</reference>
<proteinExistence type="predicted"/>
<dbReference type="SUPFAM" id="SSF47413">
    <property type="entry name" value="lambda repressor-like DNA-binding domains"/>
    <property type="match status" value="1"/>
</dbReference>
<dbReference type="InterPro" id="IPR000843">
    <property type="entry name" value="HTH_LacI"/>
</dbReference>
<dbReference type="Gene3D" id="3.40.50.2300">
    <property type="match status" value="2"/>
</dbReference>
<evidence type="ECO:0000259" key="4">
    <source>
        <dbReference type="PROSITE" id="PS50932"/>
    </source>
</evidence>
<dbReference type="InterPro" id="IPR028082">
    <property type="entry name" value="Peripla_BP_I"/>
</dbReference>
<feature type="domain" description="HTH lacI-type" evidence="4">
    <location>
        <begin position="6"/>
        <end position="60"/>
    </location>
</feature>
<reference evidence="5" key="1">
    <citation type="journal article" date="2021" name="PeerJ">
        <title>Extensive microbial diversity within the chicken gut microbiome revealed by metagenomics and culture.</title>
        <authorList>
            <person name="Gilroy R."/>
            <person name="Ravi A."/>
            <person name="Getino M."/>
            <person name="Pursley I."/>
            <person name="Horton D.L."/>
            <person name="Alikhan N.F."/>
            <person name="Baker D."/>
            <person name="Gharbi K."/>
            <person name="Hall N."/>
            <person name="Watson M."/>
            <person name="Adriaenssens E.M."/>
            <person name="Foster-Nyarko E."/>
            <person name="Jarju S."/>
            <person name="Secka A."/>
            <person name="Antonio M."/>
            <person name="Oren A."/>
            <person name="Chaudhuri R.R."/>
            <person name="La Ragione R."/>
            <person name="Hildebrand F."/>
            <person name="Pallen M.J."/>
        </authorList>
    </citation>
    <scope>NUCLEOTIDE SEQUENCE</scope>
    <source>
        <strain evidence="5">CHK195-9823</strain>
    </source>
</reference>